<dbReference type="CDD" id="cd00070">
    <property type="entry name" value="GLECT"/>
    <property type="match status" value="10"/>
</dbReference>
<organism evidence="4 5">
    <name type="scientific">Clarias magur</name>
    <name type="common">Asian catfish</name>
    <name type="synonym">Macropteronotus magur</name>
    <dbReference type="NCBI Taxonomy" id="1594786"/>
    <lineage>
        <taxon>Eukaryota</taxon>
        <taxon>Metazoa</taxon>
        <taxon>Chordata</taxon>
        <taxon>Craniata</taxon>
        <taxon>Vertebrata</taxon>
        <taxon>Euteleostomi</taxon>
        <taxon>Actinopterygii</taxon>
        <taxon>Neopterygii</taxon>
        <taxon>Teleostei</taxon>
        <taxon>Ostariophysi</taxon>
        <taxon>Siluriformes</taxon>
        <taxon>Clariidae</taxon>
        <taxon>Clarias</taxon>
    </lineage>
</organism>
<feature type="domain" description="Galectin" evidence="3">
    <location>
        <begin position="1065"/>
        <end position="1200"/>
    </location>
</feature>
<dbReference type="GO" id="GO:0030246">
    <property type="term" value="F:carbohydrate binding"/>
    <property type="evidence" value="ECO:0007669"/>
    <property type="project" value="UniProtKB-KW"/>
</dbReference>
<comment type="caution">
    <text evidence="4">The sequence shown here is derived from an EMBL/GenBank/DDBJ whole genome shotgun (WGS) entry which is preliminary data.</text>
</comment>
<keyword evidence="5" id="KW-1185">Reference proteome</keyword>
<evidence type="ECO:0000313" key="5">
    <source>
        <dbReference type="Proteomes" id="UP000727407"/>
    </source>
</evidence>
<feature type="domain" description="Galectin" evidence="3">
    <location>
        <begin position="723"/>
        <end position="858"/>
    </location>
</feature>
<feature type="domain" description="Galectin" evidence="3">
    <location>
        <begin position="386"/>
        <end position="521"/>
    </location>
</feature>
<dbReference type="Pfam" id="PF00337">
    <property type="entry name" value="Gal-bind_lectin"/>
    <property type="match status" value="10"/>
</dbReference>
<dbReference type="SMART" id="SM00276">
    <property type="entry name" value="GLECT"/>
    <property type="match status" value="10"/>
</dbReference>
<keyword evidence="2" id="KW-0677">Repeat</keyword>
<feature type="domain" description="Galectin" evidence="3">
    <location>
        <begin position="1409"/>
        <end position="1540"/>
    </location>
</feature>
<accession>A0A8J4UKL3</accession>
<dbReference type="InterPro" id="IPR001079">
    <property type="entry name" value="Galectin_CRD"/>
</dbReference>
<gene>
    <name evidence="4" type="ORF">DAT39_013383</name>
</gene>
<reference evidence="4" key="1">
    <citation type="submission" date="2020-07" db="EMBL/GenBank/DDBJ databases">
        <title>Clarias magur genome sequencing, assembly and annotation.</title>
        <authorList>
            <person name="Kushwaha B."/>
            <person name="Kumar R."/>
            <person name="Das P."/>
            <person name="Joshi C.G."/>
            <person name="Kumar D."/>
            <person name="Nagpure N.S."/>
            <person name="Pandey M."/>
            <person name="Agarwal S."/>
            <person name="Srivastava S."/>
            <person name="Singh M."/>
            <person name="Sahoo L."/>
            <person name="Jayasankar P."/>
            <person name="Meher P.K."/>
            <person name="Koringa P.G."/>
            <person name="Iquebal M.A."/>
            <person name="Das S.P."/>
            <person name="Bit A."/>
            <person name="Patnaik S."/>
            <person name="Patel N."/>
            <person name="Shah T.M."/>
            <person name="Hinsu A."/>
            <person name="Jena J.K."/>
        </authorList>
    </citation>
    <scope>NUCLEOTIDE SEQUENCE</scope>
    <source>
        <strain evidence="4">CIFAMagur01</strain>
        <tissue evidence="4">Testis</tissue>
    </source>
</reference>
<feature type="non-terminal residue" evidence="4">
    <location>
        <position position="1709"/>
    </location>
</feature>
<evidence type="ECO:0000256" key="2">
    <source>
        <dbReference type="ARBA" id="ARBA00022737"/>
    </source>
</evidence>
<dbReference type="EMBL" id="QNUK01000256">
    <property type="protein sequence ID" value="KAF5896902.1"/>
    <property type="molecule type" value="Genomic_DNA"/>
</dbReference>
<dbReference type="InterPro" id="IPR044156">
    <property type="entry name" value="Galectin-like"/>
</dbReference>
<feature type="domain" description="Galectin" evidence="3">
    <location>
        <begin position="1237"/>
        <end position="1367"/>
    </location>
</feature>
<name>A0A8J4UKL3_CLAMG</name>
<feature type="domain" description="Galectin" evidence="3">
    <location>
        <begin position="895"/>
        <end position="1035"/>
    </location>
</feature>
<feature type="domain" description="Galectin" evidence="3">
    <location>
        <begin position="1579"/>
        <end position="1708"/>
    </location>
</feature>
<dbReference type="PROSITE" id="PS51304">
    <property type="entry name" value="GALECTIN"/>
    <property type="match status" value="10"/>
</dbReference>
<evidence type="ECO:0000313" key="4">
    <source>
        <dbReference type="EMBL" id="KAF5896902.1"/>
    </source>
</evidence>
<dbReference type="PANTHER" id="PTHR11346">
    <property type="entry name" value="GALECTIN"/>
    <property type="match status" value="1"/>
</dbReference>
<feature type="domain" description="Galectin" evidence="3">
    <location>
        <begin position="67"/>
        <end position="196"/>
    </location>
</feature>
<dbReference type="SUPFAM" id="SSF49899">
    <property type="entry name" value="Concanavalin A-like lectins/glucanases"/>
    <property type="match status" value="10"/>
</dbReference>
<evidence type="ECO:0000259" key="3">
    <source>
        <dbReference type="PROSITE" id="PS51304"/>
    </source>
</evidence>
<dbReference type="PANTHER" id="PTHR11346:SF32">
    <property type="entry name" value="GALECTIN-4"/>
    <property type="match status" value="1"/>
</dbReference>
<dbReference type="InterPro" id="IPR013320">
    <property type="entry name" value="ConA-like_dom_sf"/>
</dbReference>
<proteinExistence type="predicted"/>
<dbReference type="SMART" id="SM00908">
    <property type="entry name" value="Gal-bind_lectin"/>
    <property type="match status" value="10"/>
</dbReference>
<dbReference type="FunFam" id="2.60.120.200:FF:000124">
    <property type="entry name" value="Galectin-4"/>
    <property type="match status" value="5"/>
</dbReference>
<dbReference type="Gene3D" id="2.60.120.200">
    <property type="match status" value="10"/>
</dbReference>
<feature type="domain" description="Galectin" evidence="3">
    <location>
        <begin position="223"/>
        <end position="352"/>
    </location>
</feature>
<dbReference type="Proteomes" id="UP000727407">
    <property type="component" value="Unassembled WGS sequence"/>
</dbReference>
<protein>
    <recommendedName>
        <fullName evidence="3">Galectin domain-containing protein</fullName>
    </recommendedName>
</protein>
<feature type="non-terminal residue" evidence="4">
    <location>
        <position position="1"/>
    </location>
</feature>
<keyword evidence="1" id="KW-0430">Lectin</keyword>
<feature type="domain" description="Galectin" evidence="3">
    <location>
        <begin position="553"/>
        <end position="693"/>
    </location>
</feature>
<evidence type="ECO:0000256" key="1">
    <source>
        <dbReference type="ARBA" id="ARBA00022734"/>
    </source>
</evidence>
<sequence length="1709" mass="189226">EKKTFHFTEESQVKLTGGTSVTQVTIPPEKKTFHFTEESQIKLTGGTSVTQVTIPPEVSNPVIQPTIPYLGQLPIKLGMRLHVVGLVPHHAKQFQINFKTGVKDSDDVAFHFNPRIGQYVYMNIFLNGKWQKEELGPEKPFAPGTPFKLLFIINRDFYEVHVNGVQLYTFKHRMALERVTTLGIVGDVSIIWLGFEDSQQTITSTFTIPSEVSNPVIQPSIPYVGPIAGGIKTGMRLHLEGAVPLKAKQFQINFKTGVKDSDDVAFHFNPRIGETVYMNIFRNGKWEKAELGPDKPFVPGALFKLLFLIKKDSYEVHVNGVNLYTFNHRIPLDRVTTLGILGDVSILWLGFETWTSPRKLILMGCGSWTFIPLEISYPITNPAIPYDGEIPGRIKQDMAIVFQGTVHADATKFAINFMTGPSGKDDIAFHYNPRIGNCTALNSKRNGSWEKQENACHKPFTRGGAFIILVVINSEGYEVYVNGIKHCTFKHRIPQEKVSNIAIDGHISLLTWGLIDSWSTTASCTELKKIKSTPTTTSTFEISNPISKPALPYVGTIQGGLKPDTAIFLQGTVPADGKSFEINLKTGPTEGDDIAFHYNPRFGDCTALNSKRNGSWEKQENECDKPFTKGGAFQMFIAVKPDAYDVYVNGSKHCTFKHRFPLDKVSTLNFKGDVSLFIYGLIQKWTIPFVSIKEKRTLLMGSGSTSFIPLEVRDPISKPAVPYTGEIPGSVKPDMAIVFQGTVPVDATSFAINFKTGPSENDDTAFHYNPRIGDCTALNCKRNGSWETQENACHNPFTRGGAFIIVVVINSDGYQVYVNGIKHCTFPHRLPLEKVSNINIRGNVSLLVWGLIDSWSTTPSSTELKKITTTWTSTSKSTTSPFEISNPISKPTLPYVGTIEGGLKPDTAIFLQGTVPADGKSFEINFKTGPTEADDIAFHYNPRFGDCTALNSKRNGSWETPENASDKPFTKGGAFQIFIALKSDTYEVYVNGSKHCTFKYRIPLEKVSTLNFKGDVSFLIYGLIPKWTFPSVFIKEKKSLTMESGSTKPIPLEISDPISNPTLPYVGQIPEGIKSDMAVVFQGTVPVDATGFEINFKSGPSDSDDIAFHYNPRIGDCTALNSKRNGSWETQENACHKPFTRGGAFIIIVIINREGYEVFVNGLKHCTFKHRTPLENVSTINIQGNVSLLVFGFINSWSMTSSFMELQKITSTQISTSSPTSLPLEISNPIINPALPATCKIPGGVQHDSAVFFQGTVPADAKGFIINFKTGPSEGDDIAFQYNPRFGEFTALNSFRKGSWETQEKAPDKPFTKGAPFQIIISINSNSYEVYVNGLKHCTFNHRIPLETVSTLDIRGDISQLICGFIQGWSTSTFFSQLQQTTVMESSTIMTESGPVDISHPAINPTLPHLDKIPGGLKQDMALFIQGSIPPDGKGFMINFKTGPAAGDDIAFHYNLKIGEGTALNSFKNGKWEMQENTSDEPFARGGVFQMIFVINSEGYEVYVNGLRHCLFKHRTSLEKVSTLDISGDALISICGYIYNWSASAIFSEINKIQSSQSSTSTTMTLEISQPITNPVVPYVGKIPIVVKQDKAVFFQGNVLENANEFQINFKTGPSDRDDIAFHFSPHIGKYTALNCFRNGTWEKEEHASDQPFTKGSPFQIIVAFKSEGYEVYSNGMKHCTFKHHIGLEKVSTIEVHGEVTLQLIGFVE</sequence>
<dbReference type="OrthoDB" id="6251307at2759"/>